<dbReference type="OrthoDB" id="3063815at2759"/>
<keyword evidence="3" id="KW-1185">Reference proteome</keyword>
<dbReference type="InterPro" id="IPR036537">
    <property type="entry name" value="Adaptor_Cbl_N_dom_sf"/>
</dbReference>
<dbReference type="EMBL" id="KZ293682">
    <property type="protein sequence ID" value="PBK86752.1"/>
    <property type="molecule type" value="Genomic_DNA"/>
</dbReference>
<dbReference type="AlphaFoldDB" id="A0A2H3D5Q5"/>
<sequence length="370" mass="40167">MTGDVAVTSSDSEGPVLQSNKSSTTTSHPLASAQTTTTKDKNNITDTSSGNKTTNAAVILGIIQAICEVLDKVPYVKVVTGLASTDITIIEAVNACKGEWDKVRDNLIKVCDIVFEFRYGRDDSAPLPNTVKAVFRELKSCLREILKAVIRYQDVSAGRLALERSTLKAEAMSCVRHIDMAVKVFQIHIDTCLAVEQTHFTGEQTYLASPTPSSSFNLNVLACPAPSKYFIGHEGILRKLSRMLSAPVVTLFSMNRNALSAFVHSLDHSSKFTAIFLDASSVEALKAIAHNIKADDSAHLPSLLILENVNASLELDQYLPYSLHNPILITSTNQAVSHFASPACALELPDSADQQATDDLWWNWKDTGGA</sequence>
<dbReference type="CDD" id="cd21037">
    <property type="entry name" value="MLKL_NTD"/>
    <property type="match status" value="1"/>
</dbReference>
<protein>
    <submittedName>
        <fullName evidence="2">Uncharacterized protein</fullName>
    </submittedName>
</protein>
<dbReference type="Proteomes" id="UP000217790">
    <property type="component" value="Unassembled WGS sequence"/>
</dbReference>
<feature type="compositionally biased region" description="Polar residues" evidence="1">
    <location>
        <begin position="7"/>
        <end position="34"/>
    </location>
</feature>
<evidence type="ECO:0000313" key="2">
    <source>
        <dbReference type="EMBL" id="PBK86752.1"/>
    </source>
</evidence>
<evidence type="ECO:0000256" key="1">
    <source>
        <dbReference type="SAM" id="MobiDB-lite"/>
    </source>
</evidence>
<dbReference type="InParanoid" id="A0A2H3D5Q5"/>
<evidence type="ECO:0000313" key="3">
    <source>
        <dbReference type="Proteomes" id="UP000217790"/>
    </source>
</evidence>
<feature type="region of interest" description="Disordered" evidence="1">
    <location>
        <begin position="1"/>
        <end position="48"/>
    </location>
</feature>
<dbReference type="Gene3D" id="1.20.930.20">
    <property type="entry name" value="Adaptor protein Cbl, N-terminal domain"/>
    <property type="match status" value="1"/>
</dbReference>
<organism evidence="2 3">
    <name type="scientific">Armillaria gallica</name>
    <name type="common">Bulbous honey fungus</name>
    <name type="synonym">Armillaria bulbosa</name>
    <dbReference type="NCBI Taxonomy" id="47427"/>
    <lineage>
        <taxon>Eukaryota</taxon>
        <taxon>Fungi</taxon>
        <taxon>Dikarya</taxon>
        <taxon>Basidiomycota</taxon>
        <taxon>Agaricomycotina</taxon>
        <taxon>Agaricomycetes</taxon>
        <taxon>Agaricomycetidae</taxon>
        <taxon>Agaricales</taxon>
        <taxon>Marasmiineae</taxon>
        <taxon>Physalacriaceae</taxon>
        <taxon>Armillaria</taxon>
    </lineage>
</organism>
<reference evidence="3" key="1">
    <citation type="journal article" date="2017" name="Nat. Ecol. Evol.">
        <title>Genome expansion and lineage-specific genetic innovations in the forest pathogenic fungi Armillaria.</title>
        <authorList>
            <person name="Sipos G."/>
            <person name="Prasanna A.N."/>
            <person name="Walter M.C."/>
            <person name="O'Connor E."/>
            <person name="Balint B."/>
            <person name="Krizsan K."/>
            <person name="Kiss B."/>
            <person name="Hess J."/>
            <person name="Varga T."/>
            <person name="Slot J."/>
            <person name="Riley R."/>
            <person name="Boka B."/>
            <person name="Rigling D."/>
            <person name="Barry K."/>
            <person name="Lee J."/>
            <person name="Mihaltcheva S."/>
            <person name="LaButti K."/>
            <person name="Lipzen A."/>
            <person name="Waldron R."/>
            <person name="Moloney N.M."/>
            <person name="Sperisen C."/>
            <person name="Kredics L."/>
            <person name="Vagvoelgyi C."/>
            <person name="Patrignani A."/>
            <person name="Fitzpatrick D."/>
            <person name="Nagy I."/>
            <person name="Doyle S."/>
            <person name="Anderson J.B."/>
            <person name="Grigoriev I.V."/>
            <person name="Gueldener U."/>
            <person name="Muensterkoetter M."/>
            <person name="Nagy L.G."/>
        </authorList>
    </citation>
    <scope>NUCLEOTIDE SEQUENCE [LARGE SCALE GENOMIC DNA]</scope>
    <source>
        <strain evidence="3">Ar21-2</strain>
    </source>
</reference>
<proteinExistence type="predicted"/>
<name>A0A2H3D5Q5_ARMGA</name>
<dbReference type="STRING" id="47427.A0A2H3D5Q5"/>
<dbReference type="InterPro" id="IPR059179">
    <property type="entry name" value="MLKL-like_MCAfunc"/>
</dbReference>
<dbReference type="GO" id="GO:0007166">
    <property type="term" value="P:cell surface receptor signaling pathway"/>
    <property type="evidence" value="ECO:0007669"/>
    <property type="project" value="InterPro"/>
</dbReference>
<accession>A0A2H3D5Q5</accession>
<gene>
    <name evidence="2" type="ORF">ARMGADRAFT_1086262</name>
</gene>